<feature type="transmembrane region" description="Helical" evidence="7">
    <location>
        <begin position="15"/>
        <end position="34"/>
    </location>
</feature>
<dbReference type="Ensembl" id="ENSMMNT00015028622.1">
    <property type="protein sequence ID" value="ENSMMNP00015026040.1"/>
    <property type="gene ID" value="ENSMMNG00015019057.1"/>
</dbReference>
<dbReference type="GO" id="GO:0006955">
    <property type="term" value="P:immune response"/>
    <property type="evidence" value="ECO:0007669"/>
    <property type="project" value="InterPro"/>
</dbReference>
<dbReference type="PANTHER" id="PTHR12015:SF198">
    <property type="entry name" value="PLATELET BASIC PROTEIN"/>
    <property type="match status" value="1"/>
</dbReference>
<evidence type="ECO:0000256" key="7">
    <source>
        <dbReference type="SAM" id="Phobius"/>
    </source>
</evidence>
<comment type="subcellular location">
    <subcellularLocation>
        <location evidence="1 6">Secreted</location>
    </subcellularLocation>
</comment>
<dbReference type="InterPro" id="IPR039809">
    <property type="entry name" value="Chemokine_b/g/d"/>
</dbReference>
<dbReference type="GO" id="GO:0006952">
    <property type="term" value="P:defense response"/>
    <property type="evidence" value="ECO:0007669"/>
    <property type="project" value="InterPro"/>
</dbReference>
<dbReference type="GO" id="GO:0030593">
    <property type="term" value="P:neutrophil chemotaxis"/>
    <property type="evidence" value="ECO:0007669"/>
    <property type="project" value="UniProtKB-ARBA"/>
</dbReference>
<reference evidence="9" key="2">
    <citation type="submission" date="2025-09" db="UniProtKB">
        <authorList>
            <consortium name="Ensembl"/>
        </authorList>
    </citation>
    <scope>IDENTIFICATION</scope>
</reference>
<evidence type="ECO:0000313" key="9">
    <source>
        <dbReference type="Ensembl" id="ENSMMNP00015026040.1"/>
    </source>
</evidence>
<reference evidence="9" key="1">
    <citation type="submission" date="2025-08" db="UniProtKB">
        <authorList>
            <consortium name="Ensembl"/>
        </authorList>
    </citation>
    <scope>IDENTIFICATION</scope>
</reference>
<accession>A0A8C6C3W6</accession>
<protein>
    <recommendedName>
        <fullName evidence="6">C-X-C motif chemokine</fullName>
    </recommendedName>
</protein>
<dbReference type="GeneID" id="114902830"/>
<dbReference type="FunFam" id="2.40.50.40:FF:000004">
    <property type="entry name" value="C-X-C motif chemokine"/>
    <property type="match status" value="1"/>
</dbReference>
<name>A0A8C6C3W6_MONMO</name>
<dbReference type="InterPro" id="IPR001089">
    <property type="entry name" value="Chemokine_CXC"/>
</dbReference>
<dbReference type="CDD" id="cd00273">
    <property type="entry name" value="Chemokine_CXC"/>
    <property type="match status" value="1"/>
</dbReference>
<keyword evidence="4 6" id="KW-0964">Secreted</keyword>
<dbReference type="OrthoDB" id="8872899at2759"/>
<dbReference type="InterPro" id="IPR036048">
    <property type="entry name" value="Interleukin_8-like_sf"/>
</dbReference>
<keyword evidence="6" id="KW-0145">Chemotaxis</keyword>
<dbReference type="InterPro" id="IPR018048">
    <property type="entry name" value="Chemokine_CXC_CS"/>
</dbReference>
<dbReference type="InterPro" id="IPR033899">
    <property type="entry name" value="CXC_Chemokine_domain"/>
</dbReference>
<dbReference type="PRINTS" id="PR00436">
    <property type="entry name" value="INTERLEUKIN8"/>
</dbReference>
<keyword evidence="3 6" id="KW-0202">Cytokine</keyword>
<dbReference type="Gene3D" id="2.40.50.40">
    <property type="match status" value="1"/>
</dbReference>
<evidence type="ECO:0000259" key="8">
    <source>
        <dbReference type="SMART" id="SM00199"/>
    </source>
</evidence>
<evidence type="ECO:0000256" key="1">
    <source>
        <dbReference type="ARBA" id="ARBA00004613"/>
    </source>
</evidence>
<dbReference type="SUPFAM" id="SSF54117">
    <property type="entry name" value="Interleukin 8-like chemokines"/>
    <property type="match status" value="1"/>
</dbReference>
<dbReference type="GO" id="GO:0042119">
    <property type="term" value="P:neutrophil activation"/>
    <property type="evidence" value="ECO:0007669"/>
    <property type="project" value="UniProtKB-ARBA"/>
</dbReference>
<dbReference type="SMART" id="SM00199">
    <property type="entry name" value="SCY"/>
    <property type="match status" value="1"/>
</dbReference>
<keyword evidence="5" id="KW-1015">Disulfide bond</keyword>
<dbReference type="PANTHER" id="PTHR12015">
    <property type="entry name" value="SMALL INDUCIBLE CYTOKINE A"/>
    <property type="match status" value="1"/>
</dbReference>
<dbReference type="InterPro" id="IPR001811">
    <property type="entry name" value="Chemokine_IL8-like_dom"/>
</dbReference>
<evidence type="ECO:0000256" key="5">
    <source>
        <dbReference type="ARBA" id="ARBA00023157"/>
    </source>
</evidence>
<feature type="domain" description="Chemokine interleukin-8-like" evidence="8">
    <location>
        <begin position="60"/>
        <end position="120"/>
    </location>
</feature>
<gene>
    <name evidence="9" type="primary">PPBP</name>
</gene>
<dbReference type="GO" id="GO:0005615">
    <property type="term" value="C:extracellular space"/>
    <property type="evidence" value="ECO:0007669"/>
    <property type="project" value="UniProtKB-UniRule"/>
</dbReference>
<keyword evidence="7" id="KW-1133">Transmembrane helix</keyword>
<dbReference type="Proteomes" id="UP000694561">
    <property type="component" value="Unplaced"/>
</dbReference>
<dbReference type="GeneTree" id="ENSGT00940000162559"/>
<evidence type="ECO:0000256" key="4">
    <source>
        <dbReference type="ARBA" id="ARBA00022525"/>
    </source>
</evidence>
<dbReference type="RefSeq" id="XP_029091312.1">
    <property type="nucleotide sequence ID" value="XM_029235479.1"/>
</dbReference>
<evidence type="ECO:0000256" key="3">
    <source>
        <dbReference type="ARBA" id="ARBA00022514"/>
    </source>
</evidence>
<dbReference type="AlphaFoldDB" id="A0A8C6C3W6"/>
<evidence type="ECO:0000256" key="6">
    <source>
        <dbReference type="RuleBase" id="RU361149"/>
    </source>
</evidence>
<dbReference type="GO" id="GO:0008009">
    <property type="term" value="F:chemokine activity"/>
    <property type="evidence" value="ECO:0007669"/>
    <property type="project" value="InterPro"/>
</dbReference>
<sequence length="128" mass="13817">MSLRGSTTSSCPRAIPLPVLQVLLPMSLLLTTLVPSTTGERKRNLGKAGAKSMDRRRYIELRCSCVKTTSGIHPSNIQGLEVIRAGPHCTKVEVIAMLKNGKKICLDPEAPRIKKIVQKILEDGGSAA</sequence>
<organism evidence="9 10">
    <name type="scientific">Monodon monoceros</name>
    <name type="common">Narwhal</name>
    <name type="synonym">Ceratodon monodon</name>
    <dbReference type="NCBI Taxonomy" id="40151"/>
    <lineage>
        <taxon>Eukaryota</taxon>
        <taxon>Metazoa</taxon>
        <taxon>Chordata</taxon>
        <taxon>Craniata</taxon>
        <taxon>Vertebrata</taxon>
        <taxon>Euteleostomi</taxon>
        <taxon>Mammalia</taxon>
        <taxon>Eutheria</taxon>
        <taxon>Laurasiatheria</taxon>
        <taxon>Artiodactyla</taxon>
        <taxon>Whippomorpha</taxon>
        <taxon>Cetacea</taxon>
        <taxon>Odontoceti</taxon>
        <taxon>Monodontidae</taxon>
        <taxon>Monodon</taxon>
    </lineage>
</organism>
<comment type="similarity">
    <text evidence="2 6">Belongs to the intercrine alpha (chemokine CxC) family.</text>
</comment>
<dbReference type="PRINTS" id="PR00437">
    <property type="entry name" value="SMALLCYTKCXC"/>
</dbReference>
<proteinExistence type="inferred from homology"/>
<dbReference type="PROSITE" id="PS00471">
    <property type="entry name" value="SMALL_CYTOKINES_CXC"/>
    <property type="match status" value="1"/>
</dbReference>
<evidence type="ECO:0000313" key="10">
    <source>
        <dbReference type="Proteomes" id="UP000694561"/>
    </source>
</evidence>
<keyword evidence="10" id="KW-1185">Reference proteome</keyword>
<keyword evidence="7" id="KW-0812">Transmembrane</keyword>
<dbReference type="Pfam" id="PF00048">
    <property type="entry name" value="IL8"/>
    <property type="match status" value="1"/>
</dbReference>
<keyword evidence="7" id="KW-0472">Membrane</keyword>
<dbReference type="CTD" id="5473"/>
<evidence type="ECO:0000256" key="2">
    <source>
        <dbReference type="ARBA" id="ARBA00010665"/>
    </source>
</evidence>